<sequence length="315" mass="36815">MPLCQKQTKLPTKETAETAYFKSVADLCKVHGLQPLDTVHLPYPYNILLTHRDICKKLNRLPYDTELFIIRSELDNTIALATKQVYEVGNTLYYIPVIPLFRFLRRKENKASGTLLLAVLSYLYREAGIPYYRDEGNFMYDEYEANKQCFLECLNESPDDYEEDISDIIRNDVCGDIMQRKIHNRYHLDNFARTIDQFKPRNAFDEECLLVAKEALALYLEFPNSSVFQHIEEAEDWDEVAIPETYISFIGDSKGWVYETIERQINDYLGNFAEMLLPTKVQVFDGSTTEKGTLEFEHRLFELITDLCNILFELP</sequence>
<reference evidence="1" key="1">
    <citation type="submission" date="2020-12" db="EMBL/GenBank/DDBJ databases">
        <title>Bacterial novel species Mucilaginibacter sp. SD-g isolated from soil.</title>
        <authorList>
            <person name="Jung H.-Y."/>
        </authorList>
    </citation>
    <scope>NUCLEOTIDE SEQUENCE</scope>
    <source>
        <strain evidence="1">SD-g</strain>
    </source>
</reference>
<dbReference type="EMBL" id="JAEHFW010000002">
    <property type="protein sequence ID" value="MBK0380038.1"/>
    <property type="molecule type" value="Genomic_DNA"/>
</dbReference>
<organism evidence="1 2">
    <name type="scientific">Mucilaginibacter segetis</name>
    <dbReference type="NCBI Taxonomy" id="2793071"/>
    <lineage>
        <taxon>Bacteria</taxon>
        <taxon>Pseudomonadati</taxon>
        <taxon>Bacteroidota</taxon>
        <taxon>Sphingobacteriia</taxon>
        <taxon>Sphingobacteriales</taxon>
        <taxon>Sphingobacteriaceae</taxon>
        <taxon>Mucilaginibacter</taxon>
    </lineage>
</organism>
<comment type="caution">
    <text evidence="1">The sequence shown here is derived from an EMBL/GenBank/DDBJ whole genome shotgun (WGS) entry which is preliminary data.</text>
</comment>
<dbReference type="RefSeq" id="WP_200066570.1">
    <property type="nucleotide sequence ID" value="NZ_JAEHFW010000002.1"/>
</dbReference>
<dbReference type="Proteomes" id="UP000613193">
    <property type="component" value="Unassembled WGS sequence"/>
</dbReference>
<accession>A0A934PW15</accession>
<evidence type="ECO:0000313" key="1">
    <source>
        <dbReference type="EMBL" id="MBK0380038.1"/>
    </source>
</evidence>
<gene>
    <name evidence="1" type="ORF">I5M19_12010</name>
</gene>
<proteinExistence type="predicted"/>
<name>A0A934PW15_9SPHI</name>
<evidence type="ECO:0000313" key="2">
    <source>
        <dbReference type="Proteomes" id="UP000613193"/>
    </source>
</evidence>
<dbReference type="AlphaFoldDB" id="A0A934PW15"/>
<keyword evidence="2" id="KW-1185">Reference proteome</keyword>
<protein>
    <submittedName>
        <fullName evidence="1">Uncharacterized protein</fullName>
    </submittedName>
</protein>